<comment type="caution">
    <text evidence="1">The sequence shown here is derived from an EMBL/GenBank/DDBJ whole genome shotgun (WGS) entry which is preliminary data.</text>
</comment>
<sequence length="392" mass="42582">MQSTGTPTSKGPGHPPAFLPSGLVGSDSGSVRHDSWLFLAAMLSYALLLGSFAVGLGSCARSGVKNLIVFGDSYTDSGRLAYFISTGGVAPPPGTFIPLANVTAGGGYSWPYYASQKLGATAYDYAVAGAVCSNEIVYRYLDSINGPFPSVIDYEVPAFKADLEYVSTHPESTLFQHRTAKNSVYALWIGTNDLGNGGFLLDLQNAGYTISDYIDCTWSTFDGIYSTGGRRFALFTQAPLEISPLYKAIEHGGAGNVNYWPNKTAYNTLEYEQKILEYTTTVNTIYDYGVPFQLLVKKRWPGASFTIFNTHQIISDIYNDPAKYLTAPSNVTGTYYTCPDPNSGVGCADSEYPLSSFLWYDTLHPSSRTDEIIGTEFAKALEGKSPYATYYS</sequence>
<proteinExistence type="predicted"/>
<evidence type="ECO:0000313" key="1">
    <source>
        <dbReference type="EMBL" id="KAJ8124557.1"/>
    </source>
</evidence>
<accession>A0ACC2JB93</accession>
<gene>
    <name evidence="1" type="ORF">O1611_g9084</name>
</gene>
<dbReference type="Proteomes" id="UP001153332">
    <property type="component" value="Unassembled WGS sequence"/>
</dbReference>
<protein>
    <submittedName>
        <fullName evidence="1">Uncharacterized protein</fullName>
    </submittedName>
</protein>
<name>A0ACC2JB93_9PEZI</name>
<reference evidence="1" key="1">
    <citation type="submission" date="2022-12" db="EMBL/GenBank/DDBJ databases">
        <title>Genome Sequence of Lasiodiplodia mahajangana.</title>
        <authorList>
            <person name="Buettner E."/>
        </authorList>
    </citation>
    <scope>NUCLEOTIDE SEQUENCE</scope>
    <source>
        <strain evidence="1">VT137</strain>
    </source>
</reference>
<evidence type="ECO:0000313" key="2">
    <source>
        <dbReference type="Proteomes" id="UP001153332"/>
    </source>
</evidence>
<organism evidence="1 2">
    <name type="scientific">Lasiodiplodia mahajangana</name>
    <dbReference type="NCBI Taxonomy" id="1108764"/>
    <lineage>
        <taxon>Eukaryota</taxon>
        <taxon>Fungi</taxon>
        <taxon>Dikarya</taxon>
        <taxon>Ascomycota</taxon>
        <taxon>Pezizomycotina</taxon>
        <taxon>Dothideomycetes</taxon>
        <taxon>Dothideomycetes incertae sedis</taxon>
        <taxon>Botryosphaeriales</taxon>
        <taxon>Botryosphaeriaceae</taxon>
        <taxon>Lasiodiplodia</taxon>
    </lineage>
</organism>
<keyword evidence="2" id="KW-1185">Reference proteome</keyword>
<dbReference type="EMBL" id="JAPUUL010002933">
    <property type="protein sequence ID" value="KAJ8124557.1"/>
    <property type="molecule type" value="Genomic_DNA"/>
</dbReference>